<evidence type="ECO:0000256" key="4">
    <source>
        <dbReference type="ARBA" id="ARBA00022833"/>
    </source>
</evidence>
<dbReference type="GeneID" id="17267127"/>
<dbReference type="PaxDb" id="2903-EOD21581"/>
<feature type="region of interest" description="Disordered" evidence="6">
    <location>
        <begin position="94"/>
        <end position="116"/>
    </location>
</feature>
<sequence>MMEPEPTSYEVVELAKSGRSTCKKCRQLILKDTLRVGKVYRDQDDRERKNYYHPACWPVPRKLTSIEEVRGFASLTQEQREVLELRFRQPRAVGAKKGKAPAEVQAQAPPALSAEDAAEQEWLHGQAATAAAAPSAEESDAATSWRARAPPGFPPDQLDFLLSQPAAECAEAVPAMAEALAALVAAGDASPTALEQREALRFSIAVAKARAAAPPAPPE</sequence>
<dbReference type="eggNOG" id="KOG1037">
    <property type="taxonomic scope" value="Eukaryota"/>
</dbReference>
<dbReference type="Proteomes" id="UP000013827">
    <property type="component" value="Unassembled WGS sequence"/>
</dbReference>
<dbReference type="EnsemblProtists" id="EOD21581">
    <property type="protein sequence ID" value="EOD21581"/>
    <property type="gene ID" value="EMIHUDRAFT_117094"/>
</dbReference>
<feature type="compositionally biased region" description="Low complexity" evidence="6">
    <location>
        <begin position="131"/>
        <end position="144"/>
    </location>
</feature>
<evidence type="ECO:0000256" key="1">
    <source>
        <dbReference type="ARBA" id="ARBA00004123"/>
    </source>
</evidence>
<dbReference type="Pfam" id="PF00645">
    <property type="entry name" value="zf-PARP"/>
    <property type="match status" value="1"/>
</dbReference>
<accession>A0A0D3JDJ6</accession>
<protein>
    <recommendedName>
        <fullName evidence="7">PARP-type domain-containing protein</fullName>
    </recommendedName>
</protein>
<keyword evidence="2" id="KW-0479">Metal-binding</keyword>
<dbReference type="KEGG" id="ehx:EMIHUDRAFT_117094"/>
<keyword evidence="3" id="KW-0863">Zinc-finger</keyword>
<organism evidence="8 9">
    <name type="scientific">Emiliania huxleyi (strain CCMP1516)</name>
    <dbReference type="NCBI Taxonomy" id="280463"/>
    <lineage>
        <taxon>Eukaryota</taxon>
        <taxon>Haptista</taxon>
        <taxon>Haptophyta</taxon>
        <taxon>Prymnesiophyceae</taxon>
        <taxon>Isochrysidales</taxon>
        <taxon>Noelaerhabdaceae</taxon>
        <taxon>Emiliania</taxon>
    </lineage>
</organism>
<dbReference type="SUPFAM" id="SSF57716">
    <property type="entry name" value="Glucocorticoid receptor-like (DNA-binding domain)"/>
    <property type="match status" value="1"/>
</dbReference>
<dbReference type="InterPro" id="IPR036957">
    <property type="entry name" value="Znf_PARP_sf"/>
</dbReference>
<comment type="subcellular location">
    <subcellularLocation>
        <location evidence="1">Nucleus</location>
    </subcellularLocation>
</comment>
<evidence type="ECO:0000256" key="6">
    <source>
        <dbReference type="SAM" id="MobiDB-lite"/>
    </source>
</evidence>
<dbReference type="AlphaFoldDB" id="A0A0D3JDJ6"/>
<dbReference type="Gene3D" id="3.30.1740.10">
    <property type="entry name" value="Zinc finger, PARP-type"/>
    <property type="match status" value="1"/>
</dbReference>
<dbReference type="PROSITE" id="PS50064">
    <property type="entry name" value="ZF_PARP_2"/>
    <property type="match status" value="1"/>
</dbReference>
<evidence type="ECO:0000256" key="2">
    <source>
        <dbReference type="ARBA" id="ARBA00022723"/>
    </source>
</evidence>
<dbReference type="STRING" id="2903.R1EF15"/>
<keyword evidence="9" id="KW-1185">Reference proteome</keyword>
<keyword evidence="5" id="KW-0539">Nucleus</keyword>
<evidence type="ECO:0000256" key="3">
    <source>
        <dbReference type="ARBA" id="ARBA00022771"/>
    </source>
</evidence>
<dbReference type="HOGENOM" id="CLU_1264477_0_0_1"/>
<evidence type="ECO:0000313" key="8">
    <source>
        <dbReference type="EnsemblProtists" id="EOD21581"/>
    </source>
</evidence>
<proteinExistence type="predicted"/>
<feature type="domain" description="PARP-type" evidence="7">
    <location>
        <begin position="12"/>
        <end position="84"/>
    </location>
</feature>
<reference evidence="8" key="2">
    <citation type="submission" date="2024-10" db="UniProtKB">
        <authorList>
            <consortium name="EnsemblProtists"/>
        </authorList>
    </citation>
    <scope>IDENTIFICATION</scope>
</reference>
<feature type="compositionally biased region" description="Low complexity" evidence="6">
    <location>
        <begin position="101"/>
        <end position="111"/>
    </location>
</feature>
<name>A0A0D3JDJ6_EMIH1</name>
<dbReference type="SMART" id="SM01336">
    <property type="entry name" value="zf-PARP"/>
    <property type="match status" value="1"/>
</dbReference>
<dbReference type="RefSeq" id="XP_005774010.1">
    <property type="nucleotide sequence ID" value="XM_005773953.1"/>
</dbReference>
<evidence type="ECO:0000256" key="5">
    <source>
        <dbReference type="ARBA" id="ARBA00023242"/>
    </source>
</evidence>
<dbReference type="GO" id="GO:0005634">
    <property type="term" value="C:nucleus"/>
    <property type="evidence" value="ECO:0007669"/>
    <property type="project" value="UniProtKB-SubCell"/>
</dbReference>
<dbReference type="GO" id="GO:0008270">
    <property type="term" value="F:zinc ion binding"/>
    <property type="evidence" value="ECO:0007669"/>
    <property type="project" value="UniProtKB-KW"/>
</dbReference>
<keyword evidence="4" id="KW-0862">Zinc</keyword>
<feature type="region of interest" description="Disordered" evidence="6">
    <location>
        <begin position="131"/>
        <end position="150"/>
    </location>
</feature>
<evidence type="ECO:0000313" key="9">
    <source>
        <dbReference type="Proteomes" id="UP000013827"/>
    </source>
</evidence>
<reference evidence="9" key="1">
    <citation type="journal article" date="2013" name="Nature">
        <title>Pan genome of the phytoplankton Emiliania underpins its global distribution.</title>
        <authorList>
            <person name="Read B.A."/>
            <person name="Kegel J."/>
            <person name="Klute M.J."/>
            <person name="Kuo A."/>
            <person name="Lefebvre S.C."/>
            <person name="Maumus F."/>
            <person name="Mayer C."/>
            <person name="Miller J."/>
            <person name="Monier A."/>
            <person name="Salamov A."/>
            <person name="Young J."/>
            <person name="Aguilar M."/>
            <person name="Claverie J.M."/>
            <person name="Frickenhaus S."/>
            <person name="Gonzalez K."/>
            <person name="Herman E.K."/>
            <person name="Lin Y.C."/>
            <person name="Napier J."/>
            <person name="Ogata H."/>
            <person name="Sarno A.F."/>
            <person name="Shmutz J."/>
            <person name="Schroeder D."/>
            <person name="de Vargas C."/>
            <person name="Verret F."/>
            <person name="von Dassow P."/>
            <person name="Valentin K."/>
            <person name="Van de Peer Y."/>
            <person name="Wheeler G."/>
            <person name="Dacks J.B."/>
            <person name="Delwiche C.F."/>
            <person name="Dyhrman S.T."/>
            <person name="Glockner G."/>
            <person name="John U."/>
            <person name="Richards T."/>
            <person name="Worden A.Z."/>
            <person name="Zhang X."/>
            <person name="Grigoriev I.V."/>
            <person name="Allen A.E."/>
            <person name="Bidle K."/>
            <person name="Borodovsky M."/>
            <person name="Bowler C."/>
            <person name="Brownlee C."/>
            <person name="Cock J.M."/>
            <person name="Elias M."/>
            <person name="Gladyshev V.N."/>
            <person name="Groth M."/>
            <person name="Guda C."/>
            <person name="Hadaegh A."/>
            <person name="Iglesias-Rodriguez M.D."/>
            <person name="Jenkins J."/>
            <person name="Jones B.M."/>
            <person name="Lawson T."/>
            <person name="Leese F."/>
            <person name="Lindquist E."/>
            <person name="Lobanov A."/>
            <person name="Lomsadze A."/>
            <person name="Malik S.B."/>
            <person name="Marsh M.E."/>
            <person name="Mackinder L."/>
            <person name="Mock T."/>
            <person name="Mueller-Roeber B."/>
            <person name="Pagarete A."/>
            <person name="Parker M."/>
            <person name="Probert I."/>
            <person name="Quesneville H."/>
            <person name="Raines C."/>
            <person name="Rensing S.A."/>
            <person name="Riano-Pachon D.M."/>
            <person name="Richier S."/>
            <person name="Rokitta S."/>
            <person name="Shiraiwa Y."/>
            <person name="Soanes D.M."/>
            <person name="van der Giezen M."/>
            <person name="Wahlund T.M."/>
            <person name="Williams B."/>
            <person name="Wilson W."/>
            <person name="Wolfe G."/>
            <person name="Wurch L.L."/>
        </authorList>
    </citation>
    <scope>NUCLEOTIDE SEQUENCE</scope>
</reference>
<evidence type="ECO:0000259" key="7">
    <source>
        <dbReference type="PROSITE" id="PS50064"/>
    </source>
</evidence>
<dbReference type="GO" id="GO:0003677">
    <property type="term" value="F:DNA binding"/>
    <property type="evidence" value="ECO:0007669"/>
    <property type="project" value="InterPro"/>
</dbReference>
<dbReference type="InterPro" id="IPR001510">
    <property type="entry name" value="Znf_PARP"/>
</dbReference>